<dbReference type="AlphaFoldDB" id="A0A9J6GAC9"/>
<dbReference type="VEuPathDB" id="VectorBase:HLOH_044729"/>
<dbReference type="InterPro" id="IPR029058">
    <property type="entry name" value="AB_hydrolase_fold"/>
</dbReference>
<proteinExistence type="inferred from homology"/>
<accession>A0A9J6GAC9</accession>
<protein>
    <recommendedName>
        <fullName evidence="3">AB hydrolase-1 domain-containing protein</fullName>
    </recommendedName>
</protein>
<dbReference type="InterPro" id="IPR000073">
    <property type="entry name" value="AB_hydrolase_1"/>
</dbReference>
<gene>
    <name evidence="4" type="ORF">HPB48_018290</name>
</gene>
<dbReference type="Pfam" id="PF00561">
    <property type="entry name" value="Abhydrolase_1"/>
    <property type="match status" value="1"/>
</dbReference>
<evidence type="ECO:0000259" key="3">
    <source>
        <dbReference type="Pfam" id="PF00561"/>
    </source>
</evidence>
<dbReference type="EMBL" id="JABSTR010000005">
    <property type="protein sequence ID" value="KAH9371300.1"/>
    <property type="molecule type" value="Genomic_DNA"/>
</dbReference>
<keyword evidence="5" id="KW-1185">Reference proteome</keyword>
<feature type="domain" description="AB hydrolase-1" evidence="3">
    <location>
        <begin position="40"/>
        <end position="147"/>
    </location>
</feature>
<evidence type="ECO:0000313" key="4">
    <source>
        <dbReference type="EMBL" id="KAH9371300.1"/>
    </source>
</evidence>
<dbReference type="PANTHER" id="PTHR43798:SF14">
    <property type="entry name" value="SERINE HYDROLASE-LIKE PROTEIN DDB_G0286239"/>
    <property type="match status" value="1"/>
</dbReference>
<comment type="similarity">
    <text evidence="1">Belongs to the AB hydrolase superfamily.</text>
</comment>
<evidence type="ECO:0000256" key="2">
    <source>
        <dbReference type="ARBA" id="ARBA00022801"/>
    </source>
</evidence>
<evidence type="ECO:0000313" key="5">
    <source>
        <dbReference type="Proteomes" id="UP000821853"/>
    </source>
</evidence>
<organism evidence="4 5">
    <name type="scientific">Haemaphysalis longicornis</name>
    <name type="common">Bush tick</name>
    <dbReference type="NCBI Taxonomy" id="44386"/>
    <lineage>
        <taxon>Eukaryota</taxon>
        <taxon>Metazoa</taxon>
        <taxon>Ecdysozoa</taxon>
        <taxon>Arthropoda</taxon>
        <taxon>Chelicerata</taxon>
        <taxon>Arachnida</taxon>
        <taxon>Acari</taxon>
        <taxon>Parasitiformes</taxon>
        <taxon>Ixodida</taxon>
        <taxon>Ixodoidea</taxon>
        <taxon>Ixodidae</taxon>
        <taxon>Haemaphysalinae</taxon>
        <taxon>Haemaphysalis</taxon>
    </lineage>
</organism>
<dbReference type="Gene3D" id="3.40.50.1820">
    <property type="entry name" value="alpha/beta hydrolase"/>
    <property type="match status" value="1"/>
</dbReference>
<name>A0A9J6GAC9_HAELO</name>
<dbReference type="GO" id="GO:0016020">
    <property type="term" value="C:membrane"/>
    <property type="evidence" value="ECO:0007669"/>
    <property type="project" value="TreeGrafter"/>
</dbReference>
<evidence type="ECO:0000256" key="1">
    <source>
        <dbReference type="ARBA" id="ARBA00008645"/>
    </source>
</evidence>
<dbReference type="SUPFAM" id="SSF53474">
    <property type="entry name" value="alpha/beta-Hydrolases"/>
    <property type="match status" value="1"/>
</dbReference>
<dbReference type="PANTHER" id="PTHR43798">
    <property type="entry name" value="MONOACYLGLYCEROL LIPASE"/>
    <property type="match status" value="1"/>
</dbReference>
<dbReference type="OMA" id="WERFCIV"/>
<dbReference type="InterPro" id="IPR050266">
    <property type="entry name" value="AB_hydrolase_sf"/>
</dbReference>
<sequence length="164" mass="17988">MMKEVPVVERETRELQIPIPHGHLAAQEWLPLSPEDPSRHLLLLHGYQDKAASFYNLVHSLDPRWNALGIDFTCHGLSLHFPQGALYVLSLFSLDIAGTVSHLGWERFCIVGHSMGAHCGFNYGALSPEKVGSAIMIGPCHVRCSPPAVPMAIVVGIITEVTVF</sequence>
<keyword evidence="2" id="KW-0378">Hydrolase</keyword>
<reference evidence="4 5" key="1">
    <citation type="journal article" date="2020" name="Cell">
        <title>Large-Scale Comparative Analyses of Tick Genomes Elucidate Their Genetic Diversity and Vector Capacities.</title>
        <authorList>
            <consortium name="Tick Genome and Microbiome Consortium (TIGMIC)"/>
            <person name="Jia N."/>
            <person name="Wang J."/>
            <person name="Shi W."/>
            <person name="Du L."/>
            <person name="Sun Y."/>
            <person name="Zhan W."/>
            <person name="Jiang J.F."/>
            <person name="Wang Q."/>
            <person name="Zhang B."/>
            <person name="Ji P."/>
            <person name="Bell-Sakyi L."/>
            <person name="Cui X.M."/>
            <person name="Yuan T.T."/>
            <person name="Jiang B.G."/>
            <person name="Yang W.F."/>
            <person name="Lam T.T."/>
            <person name="Chang Q.C."/>
            <person name="Ding S.J."/>
            <person name="Wang X.J."/>
            <person name="Zhu J.G."/>
            <person name="Ruan X.D."/>
            <person name="Zhao L."/>
            <person name="Wei J.T."/>
            <person name="Ye R.Z."/>
            <person name="Que T.C."/>
            <person name="Du C.H."/>
            <person name="Zhou Y.H."/>
            <person name="Cheng J.X."/>
            <person name="Dai P.F."/>
            <person name="Guo W.B."/>
            <person name="Han X.H."/>
            <person name="Huang E.J."/>
            <person name="Li L.F."/>
            <person name="Wei W."/>
            <person name="Gao Y.C."/>
            <person name="Liu J.Z."/>
            <person name="Shao H.Z."/>
            <person name="Wang X."/>
            <person name="Wang C.C."/>
            <person name="Yang T.C."/>
            <person name="Huo Q.B."/>
            <person name="Li W."/>
            <person name="Chen H.Y."/>
            <person name="Chen S.E."/>
            <person name="Zhou L.G."/>
            <person name="Ni X.B."/>
            <person name="Tian J.H."/>
            <person name="Sheng Y."/>
            <person name="Liu T."/>
            <person name="Pan Y.S."/>
            <person name="Xia L.Y."/>
            <person name="Li J."/>
            <person name="Zhao F."/>
            <person name="Cao W.C."/>
        </authorList>
    </citation>
    <scope>NUCLEOTIDE SEQUENCE [LARGE SCALE GENOMIC DNA]</scope>
    <source>
        <strain evidence="4">HaeL-2018</strain>
    </source>
</reference>
<dbReference type="Proteomes" id="UP000821853">
    <property type="component" value="Chromosome 3"/>
</dbReference>
<dbReference type="GO" id="GO:0016787">
    <property type="term" value="F:hydrolase activity"/>
    <property type="evidence" value="ECO:0007669"/>
    <property type="project" value="UniProtKB-KW"/>
</dbReference>
<comment type="caution">
    <text evidence="4">The sequence shown here is derived from an EMBL/GenBank/DDBJ whole genome shotgun (WGS) entry which is preliminary data.</text>
</comment>
<dbReference type="OrthoDB" id="190201at2759"/>